<dbReference type="AlphaFoldDB" id="A0A1Y6IXE9"/>
<gene>
    <name evidence="1" type="ORF">SBX37_08170</name>
    <name evidence="2" type="ORF">VIM7927_03644</name>
</gene>
<dbReference type="Gene3D" id="1.10.1780.10">
    <property type="entry name" value="Clp, N-terminal domain"/>
    <property type="match status" value="1"/>
</dbReference>
<evidence type="ECO:0000313" key="1">
    <source>
        <dbReference type="EMBL" id="MDW6002833.1"/>
    </source>
</evidence>
<dbReference type="SUPFAM" id="SSF81923">
    <property type="entry name" value="Double Clp-N motif"/>
    <property type="match status" value="1"/>
</dbReference>
<keyword evidence="1" id="KW-0378">Hydrolase</keyword>
<dbReference type="OrthoDB" id="7059167at2"/>
<accession>A0A1Y6IXE9</accession>
<protein>
    <submittedName>
        <fullName evidence="2">Clp amino terminal domain protein</fullName>
    </submittedName>
    <submittedName>
        <fullName evidence="1">Clp protease N-terminal domain-containing protein</fullName>
    </submittedName>
</protein>
<dbReference type="GO" id="GO:0008233">
    <property type="term" value="F:peptidase activity"/>
    <property type="evidence" value="ECO:0007669"/>
    <property type="project" value="UniProtKB-KW"/>
</dbReference>
<evidence type="ECO:0000313" key="3">
    <source>
        <dbReference type="Proteomes" id="UP000196125"/>
    </source>
</evidence>
<dbReference type="InterPro" id="IPR036628">
    <property type="entry name" value="Clp_N_dom_sf"/>
</dbReference>
<dbReference type="EMBL" id="JAWRCO010000001">
    <property type="protein sequence ID" value="MDW6002833.1"/>
    <property type="molecule type" value="Genomic_DNA"/>
</dbReference>
<reference evidence="2 3" key="1">
    <citation type="submission" date="2017-05" db="EMBL/GenBank/DDBJ databases">
        <authorList>
            <person name="Song R."/>
            <person name="Chenine A.L."/>
            <person name="Ruprecht R.M."/>
        </authorList>
    </citation>
    <scope>NUCLEOTIDE SEQUENCE [LARGE SCALE GENOMIC DNA]</scope>
    <source>
        <strain evidence="2 3">CECT 7927</strain>
    </source>
</reference>
<dbReference type="Proteomes" id="UP000196125">
    <property type="component" value="Unassembled WGS sequence"/>
</dbReference>
<evidence type="ECO:0000313" key="4">
    <source>
        <dbReference type="Proteomes" id="UP001283366"/>
    </source>
</evidence>
<keyword evidence="4" id="KW-1185">Reference proteome</keyword>
<dbReference type="RefSeq" id="WP_087482337.1">
    <property type="nucleotide sequence ID" value="NZ_AP024883.1"/>
</dbReference>
<dbReference type="Proteomes" id="UP001283366">
    <property type="component" value="Unassembled WGS sequence"/>
</dbReference>
<keyword evidence="1" id="KW-0645">Protease</keyword>
<dbReference type="EMBL" id="FXXI01000009">
    <property type="protein sequence ID" value="SMS02324.1"/>
    <property type="molecule type" value="Genomic_DNA"/>
</dbReference>
<sequence>MFKRLLLRFRDMKTIGKLIPGAEEQANIMGEEKPGAEHFVLSALNLEDGTAKRVFDKFGIDANKFKSAIKAQYDEALSSIGISGQATEITPEPIKSDKILLDSHPSGQDLMKSLYALKKEDNSRPLQSAHVIIVAASIKHGVVPRAFKVLGVDNESLAKAARDELLSI</sequence>
<proteinExistence type="predicted"/>
<evidence type="ECO:0000313" key="2">
    <source>
        <dbReference type="EMBL" id="SMS02324.1"/>
    </source>
</evidence>
<dbReference type="GO" id="GO:0006508">
    <property type="term" value="P:proteolysis"/>
    <property type="evidence" value="ECO:0007669"/>
    <property type="project" value="UniProtKB-KW"/>
</dbReference>
<name>A0A1Y6IXE9_9VIBR</name>
<organism evidence="2 3">
    <name type="scientific">Vibrio mangrovi</name>
    <dbReference type="NCBI Taxonomy" id="474394"/>
    <lineage>
        <taxon>Bacteria</taxon>
        <taxon>Pseudomonadati</taxon>
        <taxon>Pseudomonadota</taxon>
        <taxon>Gammaproteobacteria</taxon>
        <taxon>Vibrionales</taxon>
        <taxon>Vibrionaceae</taxon>
        <taxon>Vibrio</taxon>
    </lineage>
</organism>
<reference evidence="1 4" key="2">
    <citation type="submission" date="2023-11" db="EMBL/GenBank/DDBJ databases">
        <title>Plant-associative lifestyle of Vibrio porteresiae and its evolutionary dynamics.</title>
        <authorList>
            <person name="Rameshkumar N."/>
            <person name="Kirti K."/>
        </authorList>
    </citation>
    <scope>NUCLEOTIDE SEQUENCE [LARGE SCALE GENOMIC DNA]</scope>
    <source>
        <strain evidence="1 4">MSSRF38</strain>
    </source>
</reference>